<evidence type="ECO:0000313" key="2">
    <source>
        <dbReference type="Proteomes" id="UP000717585"/>
    </source>
</evidence>
<dbReference type="EMBL" id="JAHDYR010000006">
    <property type="protein sequence ID" value="KAG9396409.1"/>
    <property type="molecule type" value="Genomic_DNA"/>
</dbReference>
<protein>
    <submittedName>
        <fullName evidence="1">Uncharacterized protein</fullName>
    </submittedName>
</protein>
<reference evidence="1" key="1">
    <citation type="submission" date="2021-05" db="EMBL/GenBank/DDBJ databases">
        <title>A free-living protist that lacks canonical eukaryotic 1 DNA replication and segregation systems.</title>
        <authorList>
            <person name="Salas-Leiva D.E."/>
            <person name="Tromer E.C."/>
            <person name="Curtis B.A."/>
            <person name="Jerlstrom-Hultqvist J."/>
            <person name="Kolisko M."/>
            <person name="Yi Z."/>
            <person name="Salas-Leiva J.S."/>
            <person name="Gallot-Lavallee L."/>
            <person name="Kops G.J.P.L."/>
            <person name="Archibald J.M."/>
            <person name="Simpson A.G.B."/>
            <person name="Roger A.J."/>
        </authorList>
    </citation>
    <scope>NUCLEOTIDE SEQUENCE</scope>
    <source>
        <strain evidence="1">BICM</strain>
    </source>
</reference>
<evidence type="ECO:0000313" key="1">
    <source>
        <dbReference type="EMBL" id="KAG9396409.1"/>
    </source>
</evidence>
<name>A0A8J6B8F9_9EUKA</name>
<gene>
    <name evidence="1" type="ORF">J8273_2140</name>
</gene>
<accession>A0A8J6B8F9</accession>
<proteinExistence type="predicted"/>
<dbReference type="AlphaFoldDB" id="A0A8J6B8F9"/>
<comment type="caution">
    <text evidence="1">The sequence shown here is derived from an EMBL/GenBank/DDBJ whole genome shotgun (WGS) entry which is preliminary data.</text>
</comment>
<sequence>MAIGDVQLVSNPRLLSLYRVCISLTGKDNANTLLASSEPYKYIHVSIYRASAFVAFIIHPITFIPALDLAQSIINAAEHMARGTCMAILTVLRQECGDMLVRAPSGIVGPIARPLLKSLSAAFTKAPLSLASVSAAHAMLPGRLSVPCAESVSTLIHSVTNPFALARDPAVTGYHDPHCLVAGFVAYRDAVIWETGRPEVLAPMHVSWLTTTAPSLISTARVSTRDTFVPDAGDVAPVWNAQLLSALARLSAAEQQRPLPDGHGSAGVDMGRALQGTLERLEASFRAEGDPDPLEDVLALVYETEDVKGRVLPATLVTGKLGEIYISLMYIRNIQDPGDPLLSERAHTLLYSLVDDAVSASIEEKIGAVTTPSSLGPITSYVALDTATGRVYSTCLGVLADGGVDPLGPTVYHPRGCSLLHYLWSDGQAEAKEVKEGGGDSIVTFGRAGKMVVAGRGTLPVTAHNMCTMVCNMIEG</sequence>
<organism evidence="1 2">
    <name type="scientific">Carpediemonas membranifera</name>
    <dbReference type="NCBI Taxonomy" id="201153"/>
    <lineage>
        <taxon>Eukaryota</taxon>
        <taxon>Metamonada</taxon>
        <taxon>Carpediemonas-like organisms</taxon>
        <taxon>Carpediemonas</taxon>
    </lineage>
</organism>
<dbReference type="Proteomes" id="UP000717585">
    <property type="component" value="Unassembled WGS sequence"/>
</dbReference>
<keyword evidence="2" id="KW-1185">Reference proteome</keyword>